<dbReference type="InterPro" id="IPR026960">
    <property type="entry name" value="RVT-Znf"/>
</dbReference>
<keyword evidence="3" id="KW-1185">Reference proteome</keyword>
<gene>
    <name evidence="2" type="ORF">J1N35_002994</name>
</gene>
<evidence type="ECO:0000313" key="3">
    <source>
        <dbReference type="Proteomes" id="UP000828251"/>
    </source>
</evidence>
<feature type="domain" description="Reverse transcriptase zinc-binding" evidence="1">
    <location>
        <begin position="18"/>
        <end position="108"/>
    </location>
</feature>
<sequence length="114" mass="13607">MDQQEDHIIWCGEPTGEYTVRSGHKLLLQEGQTQTQSNYSHFYKRLWSLDLPPKIKITNWRIFHNLLPTFCNLHYRRLMGSAMCRRCHNGLESRKHVFTECPVTKEIWDKLGFN</sequence>
<dbReference type="OrthoDB" id="1001105at2759"/>
<comment type="caution">
    <text evidence="2">The sequence shown here is derived from an EMBL/GenBank/DDBJ whole genome shotgun (WGS) entry which is preliminary data.</text>
</comment>
<proteinExistence type="predicted"/>
<dbReference type="EMBL" id="JAIQCV010000001">
    <property type="protein sequence ID" value="KAH1131616.1"/>
    <property type="molecule type" value="Genomic_DNA"/>
</dbReference>
<dbReference type="Proteomes" id="UP000828251">
    <property type="component" value="Unassembled WGS sequence"/>
</dbReference>
<name>A0A9D3WNX4_9ROSI</name>
<dbReference type="AlphaFoldDB" id="A0A9D3WNX4"/>
<dbReference type="Pfam" id="PF13966">
    <property type="entry name" value="zf-RVT"/>
    <property type="match status" value="1"/>
</dbReference>
<accession>A0A9D3WNX4</accession>
<protein>
    <recommendedName>
        <fullName evidence="1">Reverse transcriptase zinc-binding domain-containing protein</fullName>
    </recommendedName>
</protein>
<reference evidence="2 3" key="1">
    <citation type="journal article" date="2021" name="Plant Biotechnol. J.">
        <title>Multi-omics assisted identification of the key and species-specific regulatory components of drought-tolerant mechanisms in Gossypium stocksii.</title>
        <authorList>
            <person name="Yu D."/>
            <person name="Ke L."/>
            <person name="Zhang D."/>
            <person name="Wu Y."/>
            <person name="Sun Y."/>
            <person name="Mei J."/>
            <person name="Sun J."/>
            <person name="Sun Y."/>
        </authorList>
    </citation>
    <scope>NUCLEOTIDE SEQUENCE [LARGE SCALE GENOMIC DNA]</scope>
    <source>
        <strain evidence="3">cv. E1</strain>
        <tissue evidence="2">Leaf</tissue>
    </source>
</reference>
<organism evidence="2 3">
    <name type="scientific">Gossypium stocksii</name>
    <dbReference type="NCBI Taxonomy" id="47602"/>
    <lineage>
        <taxon>Eukaryota</taxon>
        <taxon>Viridiplantae</taxon>
        <taxon>Streptophyta</taxon>
        <taxon>Embryophyta</taxon>
        <taxon>Tracheophyta</taxon>
        <taxon>Spermatophyta</taxon>
        <taxon>Magnoliopsida</taxon>
        <taxon>eudicotyledons</taxon>
        <taxon>Gunneridae</taxon>
        <taxon>Pentapetalae</taxon>
        <taxon>rosids</taxon>
        <taxon>malvids</taxon>
        <taxon>Malvales</taxon>
        <taxon>Malvaceae</taxon>
        <taxon>Malvoideae</taxon>
        <taxon>Gossypium</taxon>
    </lineage>
</organism>
<evidence type="ECO:0000313" key="2">
    <source>
        <dbReference type="EMBL" id="KAH1131616.1"/>
    </source>
</evidence>
<evidence type="ECO:0000259" key="1">
    <source>
        <dbReference type="Pfam" id="PF13966"/>
    </source>
</evidence>